<dbReference type="SUPFAM" id="SSF52540">
    <property type="entry name" value="P-loop containing nucleoside triphosphate hydrolases"/>
    <property type="match status" value="1"/>
</dbReference>
<comment type="similarity">
    <text evidence="1">Belongs to the ABC transporter superfamily.</text>
</comment>
<dbReference type="GO" id="GO:0016887">
    <property type="term" value="F:ATP hydrolysis activity"/>
    <property type="evidence" value="ECO:0007669"/>
    <property type="project" value="InterPro"/>
</dbReference>
<keyword evidence="2" id="KW-0813">Transport</keyword>
<dbReference type="Pfam" id="PF00005">
    <property type="entry name" value="ABC_tran"/>
    <property type="match status" value="1"/>
</dbReference>
<evidence type="ECO:0000256" key="4">
    <source>
        <dbReference type="ARBA" id="ARBA00022840"/>
    </source>
</evidence>
<gene>
    <name evidence="7" type="ORF">FXF68_02745</name>
</gene>
<evidence type="ECO:0000256" key="5">
    <source>
        <dbReference type="ARBA" id="ARBA00022970"/>
    </source>
</evidence>
<keyword evidence="4 7" id="KW-0067">ATP-binding</keyword>
<dbReference type="RefSeq" id="WP_148757300.1">
    <property type="nucleotide sequence ID" value="NZ_VSRQ01000001.1"/>
</dbReference>
<dbReference type="PROSITE" id="PS00211">
    <property type="entry name" value="ABC_TRANSPORTER_1"/>
    <property type="match status" value="1"/>
</dbReference>
<accession>A0A5D3FXG5</accession>
<keyword evidence="3" id="KW-0547">Nucleotide-binding</keyword>
<organism evidence="7 8">
    <name type="scientific">Actinomadura decatromicini</name>
    <dbReference type="NCBI Taxonomy" id="2604572"/>
    <lineage>
        <taxon>Bacteria</taxon>
        <taxon>Bacillati</taxon>
        <taxon>Actinomycetota</taxon>
        <taxon>Actinomycetes</taxon>
        <taxon>Streptosporangiales</taxon>
        <taxon>Thermomonosporaceae</taxon>
        <taxon>Actinomadura</taxon>
    </lineage>
</organism>
<protein>
    <submittedName>
        <fullName evidence="7">ABC transporter ATP-binding protein</fullName>
    </submittedName>
</protein>
<dbReference type="Gene3D" id="3.40.50.300">
    <property type="entry name" value="P-loop containing nucleotide triphosphate hydrolases"/>
    <property type="match status" value="1"/>
</dbReference>
<dbReference type="PANTHER" id="PTHR43820:SF4">
    <property type="entry name" value="HIGH-AFFINITY BRANCHED-CHAIN AMINO ACID TRANSPORT ATP-BINDING PROTEIN LIVF"/>
    <property type="match status" value="1"/>
</dbReference>
<dbReference type="GO" id="GO:0015807">
    <property type="term" value="P:L-amino acid transport"/>
    <property type="evidence" value="ECO:0007669"/>
    <property type="project" value="TreeGrafter"/>
</dbReference>
<dbReference type="SMART" id="SM00382">
    <property type="entry name" value="AAA"/>
    <property type="match status" value="1"/>
</dbReference>
<dbReference type="InterPro" id="IPR003593">
    <property type="entry name" value="AAA+_ATPase"/>
</dbReference>
<evidence type="ECO:0000256" key="1">
    <source>
        <dbReference type="ARBA" id="ARBA00005417"/>
    </source>
</evidence>
<dbReference type="InterPro" id="IPR003439">
    <property type="entry name" value="ABC_transporter-like_ATP-bd"/>
</dbReference>
<evidence type="ECO:0000259" key="6">
    <source>
        <dbReference type="PROSITE" id="PS50893"/>
    </source>
</evidence>
<dbReference type="CDD" id="cd03224">
    <property type="entry name" value="ABC_TM1139_LivF_branched"/>
    <property type="match status" value="1"/>
</dbReference>
<dbReference type="GO" id="GO:0015658">
    <property type="term" value="F:branched-chain amino acid transmembrane transporter activity"/>
    <property type="evidence" value="ECO:0007669"/>
    <property type="project" value="TreeGrafter"/>
</dbReference>
<proteinExistence type="inferred from homology"/>
<evidence type="ECO:0000313" key="8">
    <source>
        <dbReference type="Proteomes" id="UP000323505"/>
    </source>
</evidence>
<dbReference type="Proteomes" id="UP000323505">
    <property type="component" value="Unassembled WGS sequence"/>
</dbReference>
<dbReference type="PANTHER" id="PTHR43820">
    <property type="entry name" value="HIGH-AFFINITY BRANCHED-CHAIN AMINO ACID TRANSPORT ATP-BINDING PROTEIN LIVF"/>
    <property type="match status" value="1"/>
</dbReference>
<evidence type="ECO:0000256" key="2">
    <source>
        <dbReference type="ARBA" id="ARBA00022448"/>
    </source>
</evidence>
<dbReference type="InterPro" id="IPR052156">
    <property type="entry name" value="BCAA_Transport_ATP-bd_LivF"/>
</dbReference>
<dbReference type="InterPro" id="IPR017871">
    <property type="entry name" value="ABC_transporter-like_CS"/>
</dbReference>
<sequence length="269" mass="28549">MPEKDASATAASLAVEGLTVGYRTGGVVLSDVSLTVPAGQIVALVGPNGAGKTSLLRAVSGLLKAHQGVIHKGRVTLDGEAVTGADAPAVVRRGVAQVLEGRQVFPNLTVRENLLTGAHTLRRDDARRHATFEEILDLFGVLRRRLGQRAGFLSGGEQQMLAIGRALMTQPRLLVLDEPSLGLAPRIVEEISRVVQAINAKGTTVLLVEQNALLAFRIAEYGHVLEGGRVMFGGPAAELAGDERVAHYYLGGQDMSGRRARRTAERTGR</sequence>
<dbReference type="AlphaFoldDB" id="A0A5D3FXG5"/>
<dbReference type="EMBL" id="VSRQ01000001">
    <property type="protein sequence ID" value="TYK52699.1"/>
    <property type="molecule type" value="Genomic_DNA"/>
</dbReference>
<evidence type="ECO:0000313" key="7">
    <source>
        <dbReference type="EMBL" id="TYK52699.1"/>
    </source>
</evidence>
<evidence type="ECO:0000256" key="3">
    <source>
        <dbReference type="ARBA" id="ARBA00022741"/>
    </source>
</evidence>
<reference evidence="7 8" key="1">
    <citation type="submission" date="2019-08" db="EMBL/GenBank/DDBJ databases">
        <title>Actinomadura sp. nov. CYP1-5 isolated from mountain soil.</title>
        <authorList>
            <person name="Songsumanus A."/>
            <person name="Kuncharoen N."/>
            <person name="Kudo T."/>
            <person name="Yuki M."/>
            <person name="Igarashi Y."/>
            <person name="Tanasupawat S."/>
        </authorList>
    </citation>
    <scope>NUCLEOTIDE SEQUENCE [LARGE SCALE GENOMIC DNA]</scope>
    <source>
        <strain evidence="7 8">CYP1-5</strain>
    </source>
</reference>
<comment type="caution">
    <text evidence="7">The sequence shown here is derived from an EMBL/GenBank/DDBJ whole genome shotgun (WGS) entry which is preliminary data.</text>
</comment>
<dbReference type="InterPro" id="IPR027417">
    <property type="entry name" value="P-loop_NTPase"/>
</dbReference>
<name>A0A5D3FXG5_9ACTN</name>
<keyword evidence="5" id="KW-0029">Amino-acid transport</keyword>
<dbReference type="GO" id="GO:0005524">
    <property type="term" value="F:ATP binding"/>
    <property type="evidence" value="ECO:0007669"/>
    <property type="project" value="UniProtKB-KW"/>
</dbReference>
<dbReference type="PROSITE" id="PS50893">
    <property type="entry name" value="ABC_TRANSPORTER_2"/>
    <property type="match status" value="1"/>
</dbReference>
<keyword evidence="8" id="KW-1185">Reference proteome</keyword>
<feature type="domain" description="ABC transporter" evidence="6">
    <location>
        <begin position="13"/>
        <end position="252"/>
    </location>
</feature>